<evidence type="ECO:0000313" key="2">
    <source>
        <dbReference type="Proteomes" id="UP001291623"/>
    </source>
</evidence>
<dbReference type="Gene3D" id="2.40.50.140">
    <property type="entry name" value="Nucleic acid-binding proteins"/>
    <property type="match status" value="1"/>
</dbReference>
<protein>
    <recommendedName>
        <fullName evidence="3">Replication factor A C-terminal domain-containing protein</fullName>
    </recommendedName>
</protein>
<name>A0AAE1VND6_9SOLA</name>
<dbReference type="Proteomes" id="UP001291623">
    <property type="component" value="Unassembled WGS sequence"/>
</dbReference>
<dbReference type="EMBL" id="JAVYJV010000007">
    <property type="protein sequence ID" value="KAK4366235.1"/>
    <property type="molecule type" value="Genomic_DNA"/>
</dbReference>
<dbReference type="InterPro" id="IPR012340">
    <property type="entry name" value="NA-bd_OB-fold"/>
</dbReference>
<dbReference type="AlphaFoldDB" id="A0AAE1VND6"/>
<reference evidence="1" key="1">
    <citation type="submission" date="2023-12" db="EMBL/GenBank/DDBJ databases">
        <title>Genome assembly of Anisodus tanguticus.</title>
        <authorList>
            <person name="Wang Y.-J."/>
        </authorList>
    </citation>
    <scope>NUCLEOTIDE SEQUENCE</scope>
    <source>
        <strain evidence="1">KB-2021</strain>
        <tissue evidence="1">Leaf</tissue>
    </source>
</reference>
<evidence type="ECO:0008006" key="3">
    <source>
        <dbReference type="Google" id="ProtNLM"/>
    </source>
</evidence>
<accession>A0AAE1VND6</accession>
<evidence type="ECO:0000313" key="1">
    <source>
        <dbReference type="EMBL" id="KAK4366235.1"/>
    </source>
</evidence>
<proteinExistence type="predicted"/>
<comment type="caution">
    <text evidence="1">The sequence shown here is derived from an EMBL/GenBank/DDBJ whole genome shotgun (WGS) entry which is preliminary data.</text>
</comment>
<gene>
    <name evidence="1" type="ORF">RND71_014115</name>
</gene>
<keyword evidence="2" id="KW-1185">Reference proteome</keyword>
<organism evidence="1 2">
    <name type="scientific">Anisodus tanguticus</name>
    <dbReference type="NCBI Taxonomy" id="243964"/>
    <lineage>
        <taxon>Eukaryota</taxon>
        <taxon>Viridiplantae</taxon>
        <taxon>Streptophyta</taxon>
        <taxon>Embryophyta</taxon>
        <taxon>Tracheophyta</taxon>
        <taxon>Spermatophyta</taxon>
        <taxon>Magnoliopsida</taxon>
        <taxon>eudicotyledons</taxon>
        <taxon>Gunneridae</taxon>
        <taxon>Pentapetalae</taxon>
        <taxon>asterids</taxon>
        <taxon>lamiids</taxon>
        <taxon>Solanales</taxon>
        <taxon>Solanaceae</taxon>
        <taxon>Solanoideae</taxon>
        <taxon>Hyoscyameae</taxon>
        <taxon>Anisodus</taxon>
    </lineage>
</organism>
<dbReference type="SUPFAM" id="SSF50249">
    <property type="entry name" value="Nucleic acid-binding proteins"/>
    <property type="match status" value="1"/>
</dbReference>
<sequence length="162" mass="18611">MNEDQRFCIIACSGCHKLFPRHFSLRVFYCTTCHQTTHLTPKCRFEVTIIDNTGFASTTISDKIGEELLSLTSEEIYGIRCHKILLPVKDLLLFCNMVDLLNKSATTFGTLLNAAEKRSTKQMRCMTEYDNLHCLQNGLWIKLEKSTNRFMSLMLQQCPDTS</sequence>